<evidence type="ECO:0000256" key="1">
    <source>
        <dbReference type="ARBA" id="ARBA00023015"/>
    </source>
</evidence>
<evidence type="ECO:0000313" key="5">
    <source>
        <dbReference type="EMBL" id="THU40805.1"/>
    </source>
</evidence>
<dbReference type="SUPFAM" id="SSF47413">
    <property type="entry name" value="lambda repressor-like DNA-binding domains"/>
    <property type="match status" value="1"/>
</dbReference>
<reference evidence="5 6" key="1">
    <citation type="submission" date="2019-04" db="EMBL/GenBank/DDBJ databases">
        <title>Niastella caeni sp. nov., isolated from activated sludge.</title>
        <authorList>
            <person name="Sheng M."/>
        </authorList>
    </citation>
    <scope>NUCLEOTIDE SEQUENCE [LARGE SCALE GENOMIC DNA]</scope>
    <source>
        <strain evidence="5 6">HX-2-15</strain>
    </source>
</reference>
<gene>
    <name evidence="5" type="ORF">FAM09_01450</name>
</gene>
<dbReference type="InterPro" id="IPR036286">
    <property type="entry name" value="LexA/Signal_pep-like_sf"/>
</dbReference>
<keyword evidence="1" id="KW-0805">Transcription regulation</keyword>
<evidence type="ECO:0000313" key="6">
    <source>
        <dbReference type="Proteomes" id="UP000306918"/>
    </source>
</evidence>
<dbReference type="OrthoDB" id="796548at2"/>
<dbReference type="InterPro" id="IPR001387">
    <property type="entry name" value="Cro/C1-type_HTH"/>
</dbReference>
<keyword evidence="2" id="KW-0238">DNA-binding</keyword>
<dbReference type="CDD" id="cd00093">
    <property type="entry name" value="HTH_XRE"/>
    <property type="match status" value="1"/>
</dbReference>
<dbReference type="CDD" id="cd06462">
    <property type="entry name" value="Peptidase_S24_S26"/>
    <property type="match status" value="1"/>
</dbReference>
<dbReference type="PANTHER" id="PTHR40661">
    <property type="match status" value="1"/>
</dbReference>
<accession>A0A4S8HZ31</accession>
<proteinExistence type="predicted"/>
<feature type="domain" description="HTH cro/C1-type" evidence="4">
    <location>
        <begin position="9"/>
        <end position="62"/>
    </location>
</feature>
<dbReference type="InterPro" id="IPR010982">
    <property type="entry name" value="Lambda_DNA-bd_dom_sf"/>
</dbReference>
<name>A0A4S8HZ31_9BACT</name>
<dbReference type="EMBL" id="STFF01000001">
    <property type="protein sequence ID" value="THU40805.1"/>
    <property type="molecule type" value="Genomic_DNA"/>
</dbReference>
<evidence type="ECO:0000256" key="3">
    <source>
        <dbReference type="ARBA" id="ARBA00023163"/>
    </source>
</evidence>
<dbReference type="InterPro" id="IPR015927">
    <property type="entry name" value="Peptidase_S24_S26A/B/C"/>
</dbReference>
<dbReference type="Gene3D" id="2.10.109.10">
    <property type="entry name" value="Umud Fragment, subunit A"/>
    <property type="match status" value="1"/>
</dbReference>
<evidence type="ECO:0000259" key="4">
    <source>
        <dbReference type="PROSITE" id="PS50943"/>
    </source>
</evidence>
<keyword evidence="3" id="KW-0804">Transcription</keyword>
<organism evidence="5 6">
    <name type="scientific">Niastella caeni</name>
    <dbReference type="NCBI Taxonomy" id="2569763"/>
    <lineage>
        <taxon>Bacteria</taxon>
        <taxon>Pseudomonadati</taxon>
        <taxon>Bacteroidota</taxon>
        <taxon>Chitinophagia</taxon>
        <taxon>Chitinophagales</taxon>
        <taxon>Chitinophagaceae</taxon>
        <taxon>Niastella</taxon>
    </lineage>
</organism>
<dbReference type="RefSeq" id="WP_136575297.1">
    <property type="nucleotide sequence ID" value="NZ_STFF01000001.1"/>
</dbReference>
<dbReference type="GO" id="GO:0003677">
    <property type="term" value="F:DNA binding"/>
    <property type="evidence" value="ECO:0007669"/>
    <property type="project" value="UniProtKB-KW"/>
</dbReference>
<dbReference type="Pfam" id="PF01381">
    <property type="entry name" value="HTH_3"/>
    <property type="match status" value="1"/>
</dbReference>
<dbReference type="Proteomes" id="UP000306918">
    <property type="component" value="Unassembled WGS sequence"/>
</dbReference>
<keyword evidence="6" id="KW-1185">Reference proteome</keyword>
<protein>
    <recommendedName>
        <fullName evidence="4">HTH cro/C1-type domain-containing protein</fullName>
    </recommendedName>
</protein>
<evidence type="ECO:0000256" key="2">
    <source>
        <dbReference type="ARBA" id="ARBA00023125"/>
    </source>
</evidence>
<dbReference type="PROSITE" id="PS50943">
    <property type="entry name" value="HTH_CROC1"/>
    <property type="match status" value="1"/>
</dbReference>
<dbReference type="Pfam" id="PF00717">
    <property type="entry name" value="Peptidase_S24"/>
    <property type="match status" value="1"/>
</dbReference>
<dbReference type="Gene3D" id="1.10.260.40">
    <property type="entry name" value="lambda repressor-like DNA-binding domains"/>
    <property type="match status" value="1"/>
</dbReference>
<dbReference type="SUPFAM" id="SSF51306">
    <property type="entry name" value="LexA/Signal peptidase"/>
    <property type="match status" value="1"/>
</dbReference>
<dbReference type="PANTHER" id="PTHR40661:SF3">
    <property type="entry name" value="FELS-1 PROPHAGE TRANSCRIPTIONAL REGULATOR"/>
    <property type="match status" value="1"/>
</dbReference>
<sequence length="226" mass="25361">MDTTIGKRLKDFRLRKNLKMPAIAAATGISKENLYKWEKGTKPSDITLYNKLIDYMEKMENLPDHVLQDPRSNGSDNSFQPPSSSLFTGIFLSQDEAPLPIFKNAAPGSIIAINEQPVLVAWRFEAPVIGEVDGVIPVTGNSMEPKFKSTDLVAIKKLRFTKIINAGYYYYIVDKNHTGILRRVRPAAENNSIILAAENEEYPEITRKMDDILAIFSVVSVITKQI</sequence>
<dbReference type="AlphaFoldDB" id="A0A4S8HZ31"/>
<comment type="caution">
    <text evidence="5">The sequence shown here is derived from an EMBL/GenBank/DDBJ whole genome shotgun (WGS) entry which is preliminary data.</text>
</comment>